<organism evidence="1 2">
    <name type="scientific">Nephila pilipes</name>
    <name type="common">Giant wood spider</name>
    <name type="synonym">Nephila maculata</name>
    <dbReference type="NCBI Taxonomy" id="299642"/>
    <lineage>
        <taxon>Eukaryota</taxon>
        <taxon>Metazoa</taxon>
        <taxon>Ecdysozoa</taxon>
        <taxon>Arthropoda</taxon>
        <taxon>Chelicerata</taxon>
        <taxon>Arachnida</taxon>
        <taxon>Araneae</taxon>
        <taxon>Araneomorphae</taxon>
        <taxon>Entelegynae</taxon>
        <taxon>Araneoidea</taxon>
        <taxon>Nephilidae</taxon>
        <taxon>Nephila</taxon>
    </lineage>
</organism>
<dbReference type="EMBL" id="BMAW01128680">
    <property type="protein sequence ID" value="GFU26936.1"/>
    <property type="molecule type" value="Genomic_DNA"/>
</dbReference>
<comment type="caution">
    <text evidence="1">The sequence shown here is derived from an EMBL/GenBank/DDBJ whole genome shotgun (WGS) entry which is preliminary data.</text>
</comment>
<gene>
    <name evidence="1" type="ORF">NPIL_115521</name>
</gene>
<protein>
    <submittedName>
        <fullName evidence="1">Uncharacterized protein</fullName>
    </submittedName>
</protein>
<keyword evidence="2" id="KW-1185">Reference proteome</keyword>
<evidence type="ECO:0000313" key="1">
    <source>
        <dbReference type="EMBL" id="GFU26936.1"/>
    </source>
</evidence>
<dbReference type="Proteomes" id="UP000887013">
    <property type="component" value="Unassembled WGS sequence"/>
</dbReference>
<proteinExistence type="predicted"/>
<name>A0A8X6UKU7_NEPPI</name>
<accession>A0A8X6UKU7</accession>
<dbReference type="AlphaFoldDB" id="A0A8X6UKU7"/>
<reference evidence="1" key="1">
    <citation type="submission" date="2020-08" db="EMBL/GenBank/DDBJ databases">
        <title>Multicomponent nature underlies the extraordinary mechanical properties of spider dragline silk.</title>
        <authorList>
            <person name="Kono N."/>
            <person name="Nakamura H."/>
            <person name="Mori M."/>
            <person name="Yoshida Y."/>
            <person name="Ohtoshi R."/>
            <person name="Malay A.D."/>
            <person name="Moran D.A.P."/>
            <person name="Tomita M."/>
            <person name="Numata K."/>
            <person name="Arakawa K."/>
        </authorList>
    </citation>
    <scope>NUCLEOTIDE SEQUENCE</scope>
</reference>
<sequence>MIFKLYLSVTVTVDASWPNRHFLSPSLLCSTVLIPDIVAAEWNSSHFPSLSRLLGAVAAPRDCRCFVEQQNPKIIEVDKEELLKWIAWYTCDTGVEGYQYRNTIPQKIVI</sequence>
<evidence type="ECO:0000313" key="2">
    <source>
        <dbReference type="Proteomes" id="UP000887013"/>
    </source>
</evidence>